<gene>
    <name evidence="2" type="ORF">CYJ10_08930</name>
</gene>
<comment type="caution">
    <text evidence="2">The sequence shown here is derived from an EMBL/GenBank/DDBJ whole genome shotgun (WGS) entry which is preliminary data.</text>
</comment>
<organism evidence="2 3">
    <name type="scientific">Cupriavidus pauculus</name>
    <dbReference type="NCBI Taxonomy" id="82633"/>
    <lineage>
        <taxon>Bacteria</taxon>
        <taxon>Pseudomonadati</taxon>
        <taxon>Pseudomonadota</taxon>
        <taxon>Betaproteobacteria</taxon>
        <taxon>Burkholderiales</taxon>
        <taxon>Burkholderiaceae</taxon>
        <taxon>Cupriavidus</taxon>
    </lineage>
</organism>
<proteinExistence type="predicted"/>
<keyword evidence="1" id="KW-1133">Transmembrane helix</keyword>
<keyword evidence="1" id="KW-0472">Membrane</keyword>
<sequence>MSTIIAGRFETFARAETAASRLMAKGVRQDDLTMFYVNPPGQHATFPIGGDEAVDPGARDAGPGAGRGILIGAVIGFAVGVCLVAAARAWFAAASLQPWVLVLVMAFATGVGAYAGSLMGALAGTDRSAGPVRHAGVLLAAHVSDANTALVAGELRRGGARDVERAEGQWRDGHWEDFDPLAAPVPASR</sequence>
<evidence type="ECO:0000313" key="2">
    <source>
        <dbReference type="EMBL" id="PLQ00586.1"/>
    </source>
</evidence>
<dbReference type="AlphaFoldDB" id="A0A2N5CEE6"/>
<protein>
    <submittedName>
        <fullName evidence="2">Uncharacterized protein</fullName>
    </submittedName>
</protein>
<keyword evidence="1" id="KW-0812">Transmembrane</keyword>
<accession>A0A2N5CEE6</accession>
<name>A0A2N5CEE6_9BURK</name>
<evidence type="ECO:0000313" key="3">
    <source>
        <dbReference type="Proteomes" id="UP000234341"/>
    </source>
</evidence>
<evidence type="ECO:0000256" key="1">
    <source>
        <dbReference type="SAM" id="Phobius"/>
    </source>
</evidence>
<dbReference type="EMBL" id="PJRP01000003">
    <property type="protein sequence ID" value="PLQ00586.1"/>
    <property type="molecule type" value="Genomic_DNA"/>
</dbReference>
<feature type="transmembrane region" description="Helical" evidence="1">
    <location>
        <begin position="69"/>
        <end position="93"/>
    </location>
</feature>
<dbReference type="OrthoDB" id="6369218at2"/>
<dbReference type="Proteomes" id="UP000234341">
    <property type="component" value="Unassembled WGS sequence"/>
</dbReference>
<dbReference type="RefSeq" id="WP_101681154.1">
    <property type="nucleotide sequence ID" value="NZ_PJRP01000003.1"/>
</dbReference>
<reference evidence="2 3" key="1">
    <citation type="submission" date="2017-12" db="EMBL/GenBank/DDBJ databases">
        <title>Genome sequence of the active heterotrophic nitrifier-denitrifier, Cupriavidus pauculus UM1.</title>
        <authorList>
            <person name="Putonti C."/>
            <person name="Castignetti D."/>
        </authorList>
    </citation>
    <scope>NUCLEOTIDE SEQUENCE [LARGE SCALE GENOMIC DNA]</scope>
    <source>
        <strain evidence="2 3">UM1</strain>
    </source>
</reference>
<feature type="transmembrane region" description="Helical" evidence="1">
    <location>
        <begin position="99"/>
        <end position="123"/>
    </location>
</feature>